<dbReference type="EMBL" id="JAOYFB010000002">
    <property type="protein sequence ID" value="KAK4007664.1"/>
    <property type="molecule type" value="Genomic_DNA"/>
</dbReference>
<comment type="caution">
    <text evidence="2">The sequence shown here is derived from an EMBL/GenBank/DDBJ whole genome shotgun (WGS) entry which is preliminary data.</text>
</comment>
<dbReference type="Pfam" id="PF21788">
    <property type="entry name" value="TNP-like_GBD"/>
    <property type="match status" value="1"/>
</dbReference>
<protein>
    <recommendedName>
        <fullName evidence="1">Transposable element P transposase-like GTP-binding insertion domain-containing protein</fullName>
    </recommendedName>
</protein>
<keyword evidence="3" id="KW-1185">Reference proteome</keyword>
<dbReference type="InterPro" id="IPR048366">
    <property type="entry name" value="TNP-like_GBD"/>
</dbReference>
<accession>A0ABQ9Z448</accession>
<evidence type="ECO:0000313" key="2">
    <source>
        <dbReference type="EMBL" id="KAK4007664.1"/>
    </source>
</evidence>
<sequence>MSVKLAVQVLSNSVADGLKRYRLDKNANLANQFKNCEPLENIVRLLNDSFDVMNSRRPIYAIRKGNWNERREVLSKLYQCLEETELAACGQFTESELQDEILLTDSSIDHELSGISYEAGKEIRVIDLEWCSSADALNLTDMKDVDSNEVYEPFLSTTTMNGLRVTIFNTIDVVNLLLDSGYNYVLTGKLNQDCIERFFGIIRMSGRCGDKLTVTSFLELFRLLTLYYPTNQILSGSNCDDEEKNVVLTTYSSWVKSRFNQNQKQMKERKQHLRDILLKGIERELTSQREVDPSSEENVPEEIKVNVLDSDIIYYICGYIVHAFRKKGRRTNSTFCKNCLSTVDVSIDDLPHNFTAAMLTNIKNRGKLMFSSYNLFNLLCEVIYFNFYYPISLSALHTIHHKAQDNP</sequence>
<organism evidence="2 3">
    <name type="scientific">Daphnia magna</name>
    <dbReference type="NCBI Taxonomy" id="35525"/>
    <lineage>
        <taxon>Eukaryota</taxon>
        <taxon>Metazoa</taxon>
        <taxon>Ecdysozoa</taxon>
        <taxon>Arthropoda</taxon>
        <taxon>Crustacea</taxon>
        <taxon>Branchiopoda</taxon>
        <taxon>Diplostraca</taxon>
        <taxon>Cladocera</taxon>
        <taxon>Anomopoda</taxon>
        <taxon>Daphniidae</taxon>
        <taxon>Daphnia</taxon>
    </lineage>
</organism>
<name>A0ABQ9Z448_9CRUS</name>
<proteinExistence type="predicted"/>
<evidence type="ECO:0000313" key="3">
    <source>
        <dbReference type="Proteomes" id="UP001234178"/>
    </source>
</evidence>
<reference evidence="2 3" key="1">
    <citation type="journal article" date="2023" name="Nucleic Acids Res.">
        <title>The hologenome of Daphnia magna reveals possible DNA methylation and microbiome-mediated evolution of the host genome.</title>
        <authorList>
            <person name="Chaturvedi A."/>
            <person name="Li X."/>
            <person name="Dhandapani V."/>
            <person name="Marshall H."/>
            <person name="Kissane S."/>
            <person name="Cuenca-Cambronero M."/>
            <person name="Asole G."/>
            <person name="Calvet F."/>
            <person name="Ruiz-Romero M."/>
            <person name="Marangio P."/>
            <person name="Guigo R."/>
            <person name="Rago D."/>
            <person name="Mirbahai L."/>
            <person name="Eastwood N."/>
            <person name="Colbourne J.K."/>
            <person name="Zhou J."/>
            <person name="Mallon E."/>
            <person name="Orsini L."/>
        </authorList>
    </citation>
    <scope>NUCLEOTIDE SEQUENCE [LARGE SCALE GENOMIC DNA]</scope>
    <source>
        <strain evidence="2">LRV0_1</strain>
    </source>
</reference>
<feature type="domain" description="Transposable element P transposase-like GTP-binding insertion" evidence="1">
    <location>
        <begin position="1"/>
        <end position="59"/>
    </location>
</feature>
<dbReference type="Proteomes" id="UP001234178">
    <property type="component" value="Unassembled WGS sequence"/>
</dbReference>
<evidence type="ECO:0000259" key="1">
    <source>
        <dbReference type="Pfam" id="PF21788"/>
    </source>
</evidence>
<gene>
    <name evidence="2" type="ORF">OUZ56_012817</name>
</gene>